<keyword evidence="10" id="KW-0963">Cytoplasm</keyword>
<dbReference type="SFLD" id="SFLDG01066">
    <property type="entry name" value="organic_radical-activating_enz"/>
    <property type="match status" value="1"/>
</dbReference>
<comment type="subcellular location">
    <subcellularLocation>
        <location evidence="10">Cytoplasm</location>
    </subcellularLocation>
</comment>
<comment type="similarity">
    <text evidence="2 10">Belongs to the organic radical-activating enzymes family.</text>
</comment>
<dbReference type="GO" id="GO:0046872">
    <property type="term" value="F:metal ion binding"/>
    <property type="evidence" value="ECO:0007669"/>
    <property type="project" value="UniProtKB-UniRule"/>
</dbReference>
<reference evidence="12 13" key="1">
    <citation type="submission" date="2010-12" db="EMBL/GenBank/DDBJ databases">
        <title>The Genome Sequence of Coprobacillus sp. strain 29_1.</title>
        <authorList>
            <consortium name="The Broad Institute Genome Sequencing Platform"/>
            <person name="Earl A."/>
            <person name="Ward D."/>
            <person name="Feldgarden M."/>
            <person name="Gevers D."/>
            <person name="Daigneault M."/>
            <person name="Sibley C.D."/>
            <person name="White A."/>
            <person name="Strauss J."/>
            <person name="Allen-Vercoe E."/>
            <person name="Young S.K."/>
            <person name="Zeng Q."/>
            <person name="Gargeya S."/>
            <person name="Fitzgerald M."/>
            <person name="Haas B."/>
            <person name="Abouelleil A."/>
            <person name="Alvarado L."/>
            <person name="Arachchi H.M."/>
            <person name="Berlin A."/>
            <person name="Brown A."/>
            <person name="Chapman S.B."/>
            <person name="Chen Z."/>
            <person name="Dunbar C."/>
            <person name="Freedman E."/>
            <person name="Gearin G."/>
            <person name="Gellesch M."/>
            <person name="Goldberg J."/>
            <person name="Griggs A."/>
            <person name="Gujja S."/>
            <person name="Heilman E."/>
            <person name="Heiman D."/>
            <person name="Howarth C."/>
            <person name="Larson L."/>
            <person name="Lui A."/>
            <person name="MacDonald P.J.P."/>
            <person name="Mehta T."/>
            <person name="Montmayeur A."/>
            <person name="Murphy C."/>
            <person name="Neiman D."/>
            <person name="Pearson M."/>
            <person name="Priest M."/>
            <person name="Roberts A."/>
            <person name="Saif S."/>
            <person name="Shea T."/>
            <person name="Shenoy N."/>
            <person name="Sisk P."/>
            <person name="Stolte C."/>
            <person name="Sykes S."/>
            <person name="White J."/>
            <person name="Yandava C."/>
            <person name="Nusbaum C."/>
            <person name="Birren B."/>
        </authorList>
    </citation>
    <scope>NUCLEOTIDE SEQUENCE [LARGE SCALE GENOMIC DNA]</scope>
    <source>
        <strain evidence="12 13">29_1</strain>
    </source>
</reference>
<dbReference type="RefSeq" id="WP_008788146.1">
    <property type="nucleotide sequence ID" value="NZ_AKCB01000002.1"/>
</dbReference>
<dbReference type="InterPro" id="IPR001989">
    <property type="entry name" value="Radical_activat_CS"/>
</dbReference>
<dbReference type="InterPro" id="IPR013785">
    <property type="entry name" value="Aldolase_TIM"/>
</dbReference>
<dbReference type="AlphaFoldDB" id="E7G8E2"/>
<dbReference type="GO" id="GO:0043365">
    <property type="term" value="F:[formate-C-acetyltransferase]-activating enzyme activity"/>
    <property type="evidence" value="ECO:0007669"/>
    <property type="project" value="UniProtKB-UniRule"/>
</dbReference>
<accession>E7G8E2</accession>
<evidence type="ECO:0000313" key="12">
    <source>
        <dbReference type="EMBL" id="EFW05654.1"/>
    </source>
</evidence>
<evidence type="ECO:0000256" key="1">
    <source>
        <dbReference type="ARBA" id="ARBA00003141"/>
    </source>
</evidence>
<gene>
    <name evidence="12" type="ORF">HMPREF9488_01030</name>
</gene>
<dbReference type="InterPro" id="IPR058240">
    <property type="entry name" value="rSAM_sf"/>
</dbReference>
<dbReference type="eggNOG" id="COG1180">
    <property type="taxonomic scope" value="Bacteria"/>
</dbReference>
<dbReference type="SFLD" id="SFLDG01067">
    <property type="entry name" value="SPASM/twitch_domain_containing"/>
    <property type="match status" value="1"/>
</dbReference>
<dbReference type="GO" id="GO:0051539">
    <property type="term" value="F:4 iron, 4 sulfur cluster binding"/>
    <property type="evidence" value="ECO:0007669"/>
    <property type="project" value="UniProtKB-UniRule"/>
</dbReference>
<dbReference type="InterPro" id="IPR012838">
    <property type="entry name" value="PFL1_activating"/>
</dbReference>
<dbReference type="EC" id="1.97.1.4" evidence="10"/>
<dbReference type="PROSITE" id="PS51918">
    <property type="entry name" value="RADICAL_SAM"/>
    <property type="match status" value="1"/>
</dbReference>
<dbReference type="InterPro" id="IPR007197">
    <property type="entry name" value="rSAM"/>
</dbReference>
<comment type="catalytic activity">
    <reaction evidence="10">
        <text>glycyl-[formate C-acetyltransferase] + reduced [flavodoxin] + S-adenosyl-L-methionine = glycin-2-yl radical-[formate C-acetyltransferase] + semiquinone [flavodoxin] + 5'-deoxyadenosine + L-methionine + H(+)</text>
        <dbReference type="Rhea" id="RHEA:19225"/>
        <dbReference type="Rhea" id="RHEA-COMP:10622"/>
        <dbReference type="Rhea" id="RHEA-COMP:12190"/>
        <dbReference type="Rhea" id="RHEA-COMP:12191"/>
        <dbReference type="Rhea" id="RHEA-COMP:14480"/>
        <dbReference type="ChEBI" id="CHEBI:15378"/>
        <dbReference type="ChEBI" id="CHEBI:17319"/>
        <dbReference type="ChEBI" id="CHEBI:29947"/>
        <dbReference type="ChEBI" id="CHEBI:32722"/>
        <dbReference type="ChEBI" id="CHEBI:57618"/>
        <dbReference type="ChEBI" id="CHEBI:57844"/>
        <dbReference type="ChEBI" id="CHEBI:59789"/>
        <dbReference type="ChEBI" id="CHEBI:140311"/>
        <dbReference type="EC" id="1.97.1.4"/>
    </reaction>
</comment>
<keyword evidence="13" id="KW-1185">Reference proteome</keyword>
<dbReference type="HOGENOM" id="CLU_058969_1_1_9"/>
<dbReference type="SUPFAM" id="SSF102114">
    <property type="entry name" value="Radical SAM enzymes"/>
    <property type="match status" value="1"/>
</dbReference>
<dbReference type="GO" id="GO:0016829">
    <property type="term" value="F:lyase activity"/>
    <property type="evidence" value="ECO:0007669"/>
    <property type="project" value="UniProtKB-KW"/>
</dbReference>
<comment type="function">
    <text evidence="1 10">Activation of pyruvate formate-lyase under anaerobic conditions by generation of an organic free radical, using S-adenosylmethionine and reduced flavodoxin as cosubstrates to produce 5'-deoxy-adenosine.</text>
</comment>
<dbReference type="Gene3D" id="3.20.20.70">
    <property type="entry name" value="Aldolase class I"/>
    <property type="match status" value="1"/>
</dbReference>
<dbReference type="Proteomes" id="UP000003157">
    <property type="component" value="Unassembled WGS sequence"/>
</dbReference>
<dbReference type="Pfam" id="PF04055">
    <property type="entry name" value="Radical_SAM"/>
    <property type="match status" value="1"/>
</dbReference>
<dbReference type="InterPro" id="IPR034457">
    <property type="entry name" value="Organic_radical-activating"/>
</dbReference>
<dbReference type="EMBL" id="ADKX01000017">
    <property type="protein sequence ID" value="EFW05654.1"/>
    <property type="molecule type" value="Genomic_DNA"/>
</dbReference>
<keyword evidence="12" id="KW-0670">Pyruvate</keyword>
<comment type="cofactor">
    <cofactor evidence="10">
        <name>[4Fe-4S] cluster</name>
        <dbReference type="ChEBI" id="CHEBI:49883"/>
    </cofactor>
    <text evidence="10">Binds 1 [4Fe-4S] cluster. The cluster is coordinated with 3 cysteines and an exchangeable S-adenosyl-L-methionine.</text>
</comment>
<evidence type="ECO:0000256" key="7">
    <source>
        <dbReference type="ARBA" id="ARBA00023002"/>
    </source>
</evidence>
<organism evidence="12 13">
    <name type="scientific">Coprobacillus cateniformis</name>
    <dbReference type="NCBI Taxonomy" id="100884"/>
    <lineage>
        <taxon>Bacteria</taxon>
        <taxon>Bacillati</taxon>
        <taxon>Bacillota</taxon>
        <taxon>Erysipelotrichia</taxon>
        <taxon>Erysipelotrichales</taxon>
        <taxon>Coprobacillaceae</taxon>
        <taxon>Coprobacillus</taxon>
    </lineage>
</organism>
<evidence type="ECO:0000256" key="6">
    <source>
        <dbReference type="ARBA" id="ARBA00022723"/>
    </source>
</evidence>
<dbReference type="CDD" id="cd01335">
    <property type="entry name" value="Radical_SAM"/>
    <property type="match status" value="1"/>
</dbReference>
<name>E7G8E2_9FIRM</name>
<comment type="caution">
    <text evidence="12">The sequence shown here is derived from an EMBL/GenBank/DDBJ whole genome shotgun (WGS) entry which is preliminary data.</text>
</comment>
<evidence type="ECO:0000313" key="13">
    <source>
        <dbReference type="Proteomes" id="UP000003157"/>
    </source>
</evidence>
<keyword evidence="8 10" id="KW-0408">Iron</keyword>
<keyword evidence="5 10" id="KW-0949">S-adenosyl-L-methionine</keyword>
<evidence type="ECO:0000259" key="11">
    <source>
        <dbReference type="PROSITE" id="PS51918"/>
    </source>
</evidence>
<dbReference type="PROSITE" id="PS01087">
    <property type="entry name" value="RADICAL_ACTIVATING"/>
    <property type="match status" value="1"/>
</dbReference>
<dbReference type="SFLD" id="SFLDS00029">
    <property type="entry name" value="Radical_SAM"/>
    <property type="match status" value="1"/>
</dbReference>
<evidence type="ECO:0000256" key="5">
    <source>
        <dbReference type="ARBA" id="ARBA00022691"/>
    </source>
</evidence>
<dbReference type="InterPro" id="IPR012839">
    <property type="entry name" value="Organic_radical_activase"/>
</dbReference>
<keyword evidence="4 10" id="KW-0004">4Fe-4S</keyword>
<feature type="domain" description="Radical SAM core" evidence="11">
    <location>
        <begin position="17"/>
        <end position="250"/>
    </location>
</feature>
<dbReference type="GeneID" id="78230679"/>
<dbReference type="NCBIfam" id="TIGR02493">
    <property type="entry name" value="PFLA"/>
    <property type="match status" value="1"/>
</dbReference>
<protein>
    <recommendedName>
        <fullName evidence="3 10">Pyruvate formate-lyase-activating enzyme</fullName>
        <ecNumber evidence="10">1.97.1.4</ecNumber>
    </recommendedName>
</protein>
<evidence type="ECO:0000256" key="4">
    <source>
        <dbReference type="ARBA" id="ARBA00022485"/>
    </source>
</evidence>
<dbReference type="PANTHER" id="PTHR30352">
    <property type="entry name" value="PYRUVATE FORMATE-LYASE-ACTIVATING ENZYME"/>
    <property type="match status" value="1"/>
</dbReference>
<dbReference type="STRING" id="100884.GCA_000269565_02876"/>
<proteinExistence type="inferred from homology"/>
<evidence type="ECO:0000256" key="2">
    <source>
        <dbReference type="ARBA" id="ARBA00009777"/>
    </source>
</evidence>
<evidence type="ECO:0000256" key="8">
    <source>
        <dbReference type="ARBA" id="ARBA00023004"/>
    </source>
</evidence>
<evidence type="ECO:0000256" key="10">
    <source>
        <dbReference type="RuleBase" id="RU362053"/>
    </source>
</evidence>
<keyword evidence="6 10" id="KW-0479">Metal-binding</keyword>
<keyword evidence="9 10" id="KW-0411">Iron-sulfur</keyword>
<dbReference type="GO" id="GO:0005737">
    <property type="term" value="C:cytoplasm"/>
    <property type="evidence" value="ECO:0007669"/>
    <property type="project" value="UniProtKB-SubCell"/>
</dbReference>
<dbReference type="PANTHER" id="PTHR30352:SF5">
    <property type="entry name" value="PYRUVATE FORMATE-LYASE 1-ACTIVATING ENZYME"/>
    <property type="match status" value="1"/>
</dbReference>
<evidence type="ECO:0000256" key="3">
    <source>
        <dbReference type="ARBA" id="ARBA00021356"/>
    </source>
</evidence>
<keyword evidence="7 10" id="KW-0560">Oxidoreductase</keyword>
<dbReference type="OrthoDB" id="9782387at2"/>
<dbReference type="PIRSF" id="PIRSF000371">
    <property type="entry name" value="PFL_act_enz"/>
    <property type="match status" value="1"/>
</dbReference>
<sequence>MENIKGRIHSIESFGSVDGPGVRYIYFLQGCPLRCQFCHNPDTWGSQKYQEMTPEAALKQAMKYKSYWGEKGGITISGGEPLMQMEFILELFKLAKKENINTCIDTSGGCFTRSEPFFSQFQELMKYTDLLLVDIKVMNEEKHKLLTGKGNQNILDMTRYLSEIGKPVWIRHVLVPERNDYDEDLEELNEFIKSLKNVQRVEVLPYHTLGTFKWKELNIPYALEGINPPHQERIDNANQLLHTQDYQGFKDENE</sequence>
<evidence type="ECO:0000256" key="9">
    <source>
        <dbReference type="ARBA" id="ARBA00023014"/>
    </source>
</evidence>
<keyword evidence="12" id="KW-0456">Lyase</keyword>